<dbReference type="CDD" id="cd00063">
    <property type="entry name" value="FN3"/>
    <property type="match status" value="4"/>
</dbReference>
<dbReference type="InterPro" id="IPR036116">
    <property type="entry name" value="FN3_sf"/>
</dbReference>
<dbReference type="PANTHER" id="PTHR46708:SF2">
    <property type="entry name" value="FIBRONECTIN TYPE-III DOMAIN-CONTAINING PROTEIN"/>
    <property type="match status" value="1"/>
</dbReference>
<dbReference type="RefSeq" id="XP_012935393.1">
    <property type="nucleotide sequence ID" value="XM_013079939.2"/>
</dbReference>
<feature type="compositionally biased region" description="Acidic residues" evidence="2">
    <location>
        <begin position="1193"/>
        <end position="1206"/>
    </location>
</feature>
<evidence type="ECO:0000256" key="1">
    <source>
        <dbReference type="ARBA" id="ARBA00022737"/>
    </source>
</evidence>
<dbReference type="Gene3D" id="2.60.40.420">
    <property type="entry name" value="Cupredoxins - blue copper proteins"/>
    <property type="match status" value="3"/>
</dbReference>
<keyword evidence="4" id="KW-1185">Reference proteome</keyword>
<feature type="compositionally biased region" description="Polar residues" evidence="2">
    <location>
        <begin position="1175"/>
        <end position="1189"/>
    </location>
</feature>
<dbReference type="GeneID" id="101845075"/>
<dbReference type="InterPro" id="IPR050991">
    <property type="entry name" value="ECM_Regulatory_Proteins"/>
</dbReference>
<feature type="domain" description="Fibronectin type-III" evidence="3">
    <location>
        <begin position="2476"/>
        <end position="2567"/>
    </location>
</feature>
<dbReference type="InterPro" id="IPR013783">
    <property type="entry name" value="Ig-like_fold"/>
</dbReference>
<feature type="compositionally biased region" description="Acidic residues" evidence="2">
    <location>
        <begin position="1151"/>
        <end position="1163"/>
    </location>
</feature>
<dbReference type="InterPro" id="IPR026876">
    <property type="entry name" value="Fn3_assoc_repeat"/>
</dbReference>
<feature type="region of interest" description="Disordered" evidence="2">
    <location>
        <begin position="1140"/>
        <end position="1291"/>
    </location>
</feature>
<dbReference type="Gene3D" id="2.60.40.10">
    <property type="entry name" value="Immunoglobulins"/>
    <property type="match status" value="8"/>
</dbReference>
<dbReference type="Proteomes" id="UP000694888">
    <property type="component" value="Unplaced"/>
</dbReference>
<feature type="region of interest" description="Disordered" evidence="2">
    <location>
        <begin position="1"/>
        <end position="64"/>
    </location>
</feature>
<dbReference type="SUPFAM" id="SSF52833">
    <property type="entry name" value="Thioredoxin-like"/>
    <property type="match status" value="1"/>
</dbReference>
<feature type="region of interest" description="Disordered" evidence="2">
    <location>
        <begin position="3289"/>
        <end position="3312"/>
    </location>
</feature>
<feature type="compositionally biased region" description="Polar residues" evidence="2">
    <location>
        <begin position="19"/>
        <end position="35"/>
    </location>
</feature>
<dbReference type="Pfam" id="PF13287">
    <property type="entry name" value="Fn3_assoc"/>
    <property type="match status" value="1"/>
</dbReference>
<name>A0ABM0ZVI1_APLCA</name>
<gene>
    <name evidence="5" type="primary">LOC101845075</name>
</gene>
<evidence type="ECO:0000313" key="5">
    <source>
        <dbReference type="RefSeq" id="XP_012935393.1"/>
    </source>
</evidence>
<evidence type="ECO:0000313" key="4">
    <source>
        <dbReference type="Proteomes" id="UP000694888"/>
    </source>
</evidence>
<feature type="compositionally biased region" description="Basic and acidic residues" evidence="2">
    <location>
        <begin position="1785"/>
        <end position="1799"/>
    </location>
</feature>
<dbReference type="InterPro" id="IPR036249">
    <property type="entry name" value="Thioredoxin-like_sf"/>
</dbReference>
<feature type="domain" description="Fibronectin type-III" evidence="3">
    <location>
        <begin position="2237"/>
        <end position="2342"/>
    </location>
</feature>
<accession>A0ABM0ZVI1</accession>
<dbReference type="SUPFAM" id="SSF49503">
    <property type="entry name" value="Cupredoxins"/>
    <property type="match status" value="3"/>
</dbReference>
<dbReference type="InterPro" id="IPR003961">
    <property type="entry name" value="FN3_dom"/>
</dbReference>
<dbReference type="SUPFAM" id="SSF49265">
    <property type="entry name" value="Fibronectin type III"/>
    <property type="match status" value="7"/>
</dbReference>
<feature type="compositionally biased region" description="Polar residues" evidence="2">
    <location>
        <begin position="1271"/>
        <end position="1285"/>
    </location>
</feature>
<organism evidence="4 5">
    <name type="scientific">Aplysia californica</name>
    <name type="common">California sea hare</name>
    <dbReference type="NCBI Taxonomy" id="6500"/>
    <lineage>
        <taxon>Eukaryota</taxon>
        <taxon>Metazoa</taxon>
        <taxon>Spiralia</taxon>
        <taxon>Lophotrochozoa</taxon>
        <taxon>Mollusca</taxon>
        <taxon>Gastropoda</taxon>
        <taxon>Heterobranchia</taxon>
        <taxon>Euthyneura</taxon>
        <taxon>Tectipleura</taxon>
        <taxon>Aplysiida</taxon>
        <taxon>Aplysioidea</taxon>
        <taxon>Aplysiidae</taxon>
        <taxon>Aplysia</taxon>
    </lineage>
</organism>
<evidence type="ECO:0000259" key="3">
    <source>
        <dbReference type="PROSITE" id="PS50853"/>
    </source>
</evidence>
<dbReference type="SMART" id="SM00060">
    <property type="entry name" value="FN3"/>
    <property type="match status" value="13"/>
</dbReference>
<proteinExistence type="predicted"/>
<dbReference type="PROSITE" id="PS50853">
    <property type="entry name" value="FN3"/>
    <property type="match status" value="8"/>
</dbReference>
<keyword evidence="1" id="KW-0677">Repeat</keyword>
<feature type="region of interest" description="Disordered" evidence="2">
    <location>
        <begin position="3337"/>
        <end position="3360"/>
    </location>
</feature>
<feature type="compositionally biased region" description="Basic residues" evidence="2">
    <location>
        <begin position="3340"/>
        <end position="3352"/>
    </location>
</feature>
<feature type="region of interest" description="Disordered" evidence="2">
    <location>
        <begin position="1785"/>
        <end position="1822"/>
    </location>
</feature>
<feature type="compositionally biased region" description="Polar residues" evidence="2">
    <location>
        <begin position="42"/>
        <end position="53"/>
    </location>
</feature>
<protein>
    <submittedName>
        <fullName evidence="5">Uncharacterized protein LOC101845075 isoform X1</fullName>
    </submittedName>
</protein>
<reference evidence="5" key="1">
    <citation type="submission" date="2025-08" db="UniProtKB">
        <authorList>
            <consortium name="RefSeq"/>
        </authorList>
    </citation>
    <scope>IDENTIFICATION</scope>
</reference>
<feature type="domain" description="Fibronectin type-III" evidence="3">
    <location>
        <begin position="2584"/>
        <end position="2673"/>
    </location>
</feature>
<feature type="compositionally biased region" description="Low complexity" evidence="2">
    <location>
        <begin position="3291"/>
        <end position="3304"/>
    </location>
</feature>
<dbReference type="Gene3D" id="3.40.30.10">
    <property type="entry name" value="Glutaredoxin"/>
    <property type="match status" value="1"/>
</dbReference>
<dbReference type="Pfam" id="PF00041">
    <property type="entry name" value="fn3"/>
    <property type="match status" value="4"/>
</dbReference>
<feature type="domain" description="Fibronectin type-III" evidence="3">
    <location>
        <begin position="1991"/>
        <end position="2089"/>
    </location>
</feature>
<feature type="domain" description="Fibronectin type-III" evidence="3">
    <location>
        <begin position="2114"/>
        <end position="2228"/>
    </location>
</feature>
<feature type="domain" description="Fibronectin type-III" evidence="3">
    <location>
        <begin position="1501"/>
        <end position="1594"/>
    </location>
</feature>
<feature type="domain" description="Fibronectin type-III" evidence="3">
    <location>
        <begin position="2676"/>
        <end position="2768"/>
    </location>
</feature>
<feature type="domain" description="Fibronectin type-III" evidence="3">
    <location>
        <begin position="1871"/>
        <end position="1968"/>
    </location>
</feature>
<dbReference type="PANTHER" id="PTHR46708">
    <property type="entry name" value="TENASCIN"/>
    <property type="match status" value="1"/>
</dbReference>
<dbReference type="InterPro" id="IPR008972">
    <property type="entry name" value="Cupredoxin"/>
</dbReference>
<evidence type="ECO:0000256" key="2">
    <source>
        <dbReference type="SAM" id="MobiDB-lite"/>
    </source>
</evidence>
<sequence>MGSGASKGGEMVEDPAYAQRSTAAMSGQQVESQAGFSEGPPSKSQASFYPQSRSRAHMSRPGMSSIAEGRHSRVEGYDVHVVQITKDGFSTSDVTIMEGQLVTFVWDDSCSPNMTLMQVVYDGETLRPVVGGYSAAPNDCRGEFEQLFNLEGEYKFAINKIRCTPFIVNVKRRADLHADVADDGFNPRIICIDQGHAVRWTWKACNTPHTVNEIFYVMERGCFKRQHGKNQNLVATVSGTHRQQFNRPGLYYFRTESSELGKTHLCIVCVREAPREYKVDILDRTFSPMILLIQEGDRVWWSWDKNKCKKQHHIYQIDAPALDHKDDAPYEPTPEGFKWHQNPSHQGLMSHVFRHPGVYYFSDQNYDEAAEYMGTIIVKPKPKEHQVELKGKGFNPDVVYANTGDRIWWTWDGDAVADVKETLLILEEDKVLNPVSRKQEEPEDENLLQGMNSDALQLMTRSGLASVNFTTIGVYTYKISDVADNFDSCSVIVNPGPKNHTIHLTDTGFEPKVVTIRPNDRVWWVWQSGKKQHNIIQVSHQGIPIKEGFCSGLPRDSPSAFHHQFLSPGVFYFISKSLPKIFGAIVVATQPQVHEVTVGPEIQPDPVTMQLNDIVCWVFKQAVSQGISVVETVDQILDAQNANVPVVARRCIGKAVTQLGIQHYHSRSFQKAGKHKSVTAEVRMSSSVCDERCDYFVIKLNKRGFHPKTMYLLRGQSVMWTWKGSDEDHNIIHVTDPDSDAPMNVIQGPRSFNSGKLIANNSFLYTFDEPGSYAVASQGAPGFSCVVHILEEAARSSEPYITSEKTGGTMERYTRIDLATKTAGAEIYYTTDGSLPALHHDATKHYHTDKGIHLRESGLCFVRAIAVKPGQLQSHPFTSRRFWVLSEGDNEVSMDDNSNSQEVEAKETTSWDWWGCRPHIRGCFTGPGILEVFWEVPSNEAARSQIKGYQVFLNGISYCDMFPPSNNSLNIAGLAGGTTYKIYVEVYPKDKKNVVQESNSLNLECPTENANGGPIISLVKTDKTDSLAIVWMSVDKPEVPIDGYLIFLNDQQCGPKLVPDPDSNRCKVVIGSCELNADYKIYVQALIANSTDKRMSNVLEVRLPLDVSRFRYPPVKERLDEKDLYLEYIEIAEGSGYLASMDAPDNPIWETETDTTSGEEEEDDRRKSKKKRRTNVSSLDKSQAKQQVVSSDSETESSDTSTEESSSETNEVQRRAPSALPGGSNFFTKTTPREVEAPVAQAKLQESSDSEADSDVGTGRAGKHAVILDASRNQTTDTKQSQVSYERQDFEEEKAERVALLGSARDTDDTGGHSQPLQGSGMAIIEVQKTVALDKTGREMKATGDIAEKTKLAVSTEKTTMMRVGEGEVIPGDSDGLLPAPSIMVMSQGRHSVQVNWELTDKIGPQYKPLMFVVNAVGTKFDSSINSDISFECNLVEKGKQVRGVQHCWNVQNGQQCLINGLHSGNTYRIYVIANYSMIQGKKPCEIQTTSAVLYYTTMGPPKSPVLRVMRVDAYQACLEWEEPVMENGMKLKGYQIYVDRKPLGGRRSPDIRQMVINNLVPGKTLSVYVVAVSEFADQESEPSQTLHISCPLRPPAPSISQQPSYKRGCVLMAWNKPTGHTYSSNDEAVTFYSIFIDGKWHGEVKANKMSDSQGYQFFLTDLSPEQSYDVSVKTVAGERRIDPQSQHIYCLSESPMSNIVPVMAPAAPKSPKLRLEGLHPDGIDVTWQVPQQCGDAYISGYQMLKNGKLYGSIIPPDVNSLRIRDVTLGEKIELQLIALTEHPVGKSDRKSTDGDKDSGIGGSSHPEDRVTASPVSHRSPRAKPRLITFTKEISSRDCPQALQDVFTGERYAGCKPGPKLVVHYTGLVCAPTEVWCEKATGHSALVVWKKLDESKAHYLRPDSYQVTWWPGDRPQEEIQSDSTTEDHLLITGLRPSISYTIVVEARKMEKYTDMDEGASSARETPDGLNAFILSSKSEQLLVKTASPPEPPTNVGVVAMTCHSLKVGWDPPREHGSEIIAIRVECISLDPQNSHHIAVDTLPDATIADVNGLHEKTDYLLKVIAVTEEYFDRLPEKHRHKRLRGFPQDVMASQEESPWLPHSSILIKTSGTESPTNIRVMKATTTSLTLTWTPPLVHGSNKLTGQIVRWSDVKKSRRADHEDLQIASHVNLLPTEDTLTIEDLVPGAQYKVVIEAVVSVKTSLDLDKWDGNNIEKFRRTAHVMSKPFFTRTRAPIEPPKVQVTSYTQMSATLYWEKPPLMSVVGKDEEDNPKYLRRYLQGYKLEINGKLQCCLGPDSNSCTLTKCKPGRTYNVVLVAMTCTDEGKKARKQKYKSYFKSMETKEVDYMALLQDDDNLDESPSEPLEVILPKDQEGFLKTLEAKFLPQMERDNKTFGDIELAWTVQGKTNLLKQFNIIWYSIDDRVIQTKYVGPEQRRCTIPVTRIKTVYHMKVEPGYYTDVLPQPSQEVQVMIPGPPDAPEIFLRSLDVDEFCIEWGEPRLFGGVKIKGYQVFLNDKKAGNELNANHNKATIPCRPNRTYRVNVVALSDKPDYGDSARSNTLVVNPSGQGDTTPHQDDWVVDDAGIPVKVSKVTENGIHLDWSRFVETDDVSFYKIQWSSVAQPEQREVRLSEKDSNCVINKCLPGTTHFVRIVAFNANGQILEKSKQLTVQTSAPPDAPKLSVRACNFRYVAIQWDKPTTYGDALVTGYKVYVNGIVEAVLNADQLNYTYTQGKWCHEYAFQVQALTPGDLLNSKPSEPLVVTWPGSKAPAIKRLPSVSSSTLRVGWDEPYLTEGLKVKHYKLCCVEEDTEKLVQSVGPIHPDSREAEFKNLKKGNYSVYLEIYLYGTDTVIRSEVMRMQPALSPDPPQTTVTLVGLEERRQIEKFTCDLVNKRDRLIRQVGHKLKRIGALSHPLRAEKNEDVVFSAHSLTRIEELLEDCFNALENYTGQLTAHVSWQCPQSNPDIQLSGYKVLVDGKQYGSPMHSGVRTVKIQLGLEQPSYRLTMVATSEKPQGSSAESNTVEILSMPFKPFSFYCYNAIHSKDSKYPAYGCCKYQDSISYERQVAKKLANQGLLHKQVPPPSCSLLDIFDGEYKPLMSCHSARVPTVILFWTPWCLSSQKIMDFYIRFARDNTKEMTFMAVTCGVSGTSADSRKNLAHTITSNSWREDKVVWHVTSECASNVYETMNSINRYNSGQKFEAESVREKYMDLTEVLGIAGVPTFLFIHPDGHIAWHGRYCAFDYAAFDAFMRCTKSEVVRQPCPVFNCDLCKSDTTVDEDAMTLQMPHLSSSQTRSAATRAASPDSMDMGSRPDMKYAALSGYTDNVTGTERVFVSPKARPKSPKVRRKRSNISVNKRPYSASGASAALDRSPYLACVAPHIHQPHTVKTRPASAKKLIHYV</sequence>